<accession>A0A2U2BTE6</accession>
<dbReference type="EMBL" id="QEXV01000003">
    <property type="protein sequence ID" value="PWE17260.1"/>
    <property type="molecule type" value="Genomic_DNA"/>
</dbReference>
<dbReference type="AlphaFoldDB" id="A0A2U2BTE6"/>
<feature type="transmembrane region" description="Helical" evidence="1">
    <location>
        <begin position="7"/>
        <end position="27"/>
    </location>
</feature>
<evidence type="ECO:0000313" key="2">
    <source>
        <dbReference type="EMBL" id="PWE17260.1"/>
    </source>
</evidence>
<sequence>MAKAPEIAALGGVGVGVALGVSLGVAMESLPAGIAMAAGFAVLWAVVFHRAAVNRAKGGGNAEQ</sequence>
<keyword evidence="3" id="KW-1185">Reference proteome</keyword>
<gene>
    <name evidence="2" type="ORF">DDZ18_06100</name>
</gene>
<name>A0A2U2BTE6_9PROT</name>
<organism evidence="2 3">
    <name type="scientific">Marinicauda salina</name>
    <dbReference type="NCBI Taxonomy" id="2135793"/>
    <lineage>
        <taxon>Bacteria</taxon>
        <taxon>Pseudomonadati</taxon>
        <taxon>Pseudomonadota</taxon>
        <taxon>Alphaproteobacteria</taxon>
        <taxon>Maricaulales</taxon>
        <taxon>Maricaulaceae</taxon>
        <taxon>Marinicauda</taxon>
    </lineage>
</organism>
<comment type="caution">
    <text evidence="2">The sequence shown here is derived from an EMBL/GenBank/DDBJ whole genome shotgun (WGS) entry which is preliminary data.</text>
</comment>
<protein>
    <submittedName>
        <fullName evidence="2">Uncharacterized protein</fullName>
    </submittedName>
</protein>
<feature type="transmembrane region" description="Helical" evidence="1">
    <location>
        <begin position="33"/>
        <end position="53"/>
    </location>
</feature>
<dbReference type="Proteomes" id="UP000245168">
    <property type="component" value="Unassembled WGS sequence"/>
</dbReference>
<dbReference type="RefSeq" id="WP_109252491.1">
    <property type="nucleotide sequence ID" value="NZ_QEXV01000003.1"/>
</dbReference>
<proteinExistence type="predicted"/>
<reference evidence="3" key="1">
    <citation type="submission" date="2018-05" db="EMBL/GenBank/DDBJ databases">
        <authorList>
            <person name="Liu B.-T."/>
        </authorList>
    </citation>
    <scope>NUCLEOTIDE SEQUENCE [LARGE SCALE GENOMIC DNA]</scope>
    <source>
        <strain evidence="3">WD6-1</strain>
    </source>
</reference>
<keyword evidence="1" id="KW-0472">Membrane</keyword>
<evidence type="ECO:0000256" key="1">
    <source>
        <dbReference type="SAM" id="Phobius"/>
    </source>
</evidence>
<evidence type="ECO:0000313" key="3">
    <source>
        <dbReference type="Proteomes" id="UP000245168"/>
    </source>
</evidence>
<keyword evidence="1" id="KW-0812">Transmembrane</keyword>
<keyword evidence="1" id="KW-1133">Transmembrane helix</keyword>